<dbReference type="Proteomes" id="UP000321306">
    <property type="component" value="Unassembled WGS sequence"/>
</dbReference>
<dbReference type="InterPro" id="IPR029063">
    <property type="entry name" value="SAM-dependent_MTases_sf"/>
</dbReference>
<dbReference type="SUPFAM" id="SSF53335">
    <property type="entry name" value="S-adenosyl-L-methionine-dependent methyltransferases"/>
    <property type="match status" value="1"/>
</dbReference>
<sequence length="230" mass="25748">MTDAIRAYHDPDRARRYHTQHAFDPPRKARMFEVMLDTLRALIPAGGRVLELGAGSGDFTKVLLDSGFFSRIEATDGAEEMLSLAQSEITAEQVSFRLLDFTRPWSAPEPLDAIVSSMALHHAPDKLFSFQQAFQALRPGGVLVIGDHIAGATPHTHRLISLERARVKQIPEAQVPDWILQDEQAQAAQGNICEPLDVYLNVLQQAGFMHVDCLWRDHWMAVVLALKPYE</sequence>
<dbReference type="Gene3D" id="3.40.50.150">
    <property type="entry name" value="Vaccinia Virus protein VP39"/>
    <property type="match status" value="1"/>
</dbReference>
<comment type="caution">
    <text evidence="1">The sequence shown here is derived from an EMBL/GenBank/DDBJ whole genome shotgun (WGS) entry which is preliminary data.</text>
</comment>
<dbReference type="PANTHER" id="PTHR43861">
    <property type="entry name" value="TRANS-ACONITATE 2-METHYLTRANSFERASE-RELATED"/>
    <property type="match status" value="1"/>
</dbReference>
<keyword evidence="1" id="KW-0489">Methyltransferase</keyword>
<keyword evidence="1" id="KW-0808">Transferase</keyword>
<name>A0A511MXM1_DEIC1</name>
<protein>
    <submittedName>
        <fullName evidence="1">Methyltransferase</fullName>
    </submittedName>
</protein>
<evidence type="ECO:0000313" key="2">
    <source>
        <dbReference type="Proteomes" id="UP000321306"/>
    </source>
</evidence>
<dbReference type="PANTHER" id="PTHR43861:SF1">
    <property type="entry name" value="TRANS-ACONITATE 2-METHYLTRANSFERASE"/>
    <property type="match status" value="1"/>
</dbReference>
<dbReference type="GO" id="GO:0008168">
    <property type="term" value="F:methyltransferase activity"/>
    <property type="evidence" value="ECO:0007669"/>
    <property type="project" value="UniProtKB-KW"/>
</dbReference>
<dbReference type="RefSeq" id="WP_146882808.1">
    <property type="nucleotide sequence ID" value="NZ_BJXB01000003.1"/>
</dbReference>
<organism evidence="1 2">
    <name type="scientific">Deinococcus cellulosilyticus (strain DSM 18568 / NBRC 106333 / KACC 11606 / 5516J-15)</name>
    <dbReference type="NCBI Taxonomy" id="1223518"/>
    <lineage>
        <taxon>Bacteria</taxon>
        <taxon>Thermotogati</taxon>
        <taxon>Deinococcota</taxon>
        <taxon>Deinococci</taxon>
        <taxon>Deinococcales</taxon>
        <taxon>Deinococcaceae</taxon>
        <taxon>Deinococcus</taxon>
    </lineage>
</organism>
<accession>A0A511MXM1</accession>
<dbReference type="OrthoDB" id="465705at2"/>
<dbReference type="AlphaFoldDB" id="A0A511MXM1"/>
<dbReference type="Pfam" id="PF13489">
    <property type="entry name" value="Methyltransf_23"/>
    <property type="match status" value="1"/>
</dbReference>
<evidence type="ECO:0000313" key="1">
    <source>
        <dbReference type="EMBL" id="GEM45345.1"/>
    </source>
</evidence>
<dbReference type="CDD" id="cd02440">
    <property type="entry name" value="AdoMet_MTases"/>
    <property type="match status" value="1"/>
</dbReference>
<proteinExistence type="predicted"/>
<gene>
    <name evidence="1" type="ORF">DC3_09800</name>
</gene>
<reference evidence="1 2" key="1">
    <citation type="submission" date="2019-07" db="EMBL/GenBank/DDBJ databases">
        <title>Whole genome shotgun sequence of Deinococcus cellulosilyticus NBRC 106333.</title>
        <authorList>
            <person name="Hosoyama A."/>
            <person name="Uohara A."/>
            <person name="Ohji S."/>
            <person name="Ichikawa N."/>
        </authorList>
    </citation>
    <scope>NUCLEOTIDE SEQUENCE [LARGE SCALE GENOMIC DNA]</scope>
    <source>
        <strain evidence="1 2">NBRC 106333</strain>
    </source>
</reference>
<dbReference type="EMBL" id="BJXB01000003">
    <property type="protein sequence ID" value="GEM45345.1"/>
    <property type="molecule type" value="Genomic_DNA"/>
</dbReference>
<keyword evidence="2" id="KW-1185">Reference proteome</keyword>
<dbReference type="GO" id="GO:0032259">
    <property type="term" value="P:methylation"/>
    <property type="evidence" value="ECO:0007669"/>
    <property type="project" value="UniProtKB-KW"/>
</dbReference>